<dbReference type="InterPro" id="IPR007110">
    <property type="entry name" value="Ig-like_dom"/>
</dbReference>
<evidence type="ECO:0000259" key="4">
    <source>
        <dbReference type="PROSITE" id="PS50835"/>
    </source>
</evidence>
<keyword evidence="1" id="KW-0677">Repeat</keyword>
<dbReference type="InterPro" id="IPR003599">
    <property type="entry name" value="Ig_sub"/>
</dbReference>
<protein>
    <recommendedName>
        <fullName evidence="4">Ig-like domain-containing protein</fullName>
    </recommendedName>
</protein>
<dbReference type="Gene3D" id="2.60.40.10">
    <property type="entry name" value="Immunoglobulins"/>
    <property type="match status" value="17"/>
</dbReference>
<feature type="domain" description="Ig-like" evidence="4">
    <location>
        <begin position="2128"/>
        <end position="2224"/>
    </location>
</feature>
<dbReference type="SUPFAM" id="SSF48726">
    <property type="entry name" value="Immunoglobulin"/>
    <property type="match status" value="13"/>
</dbReference>
<feature type="domain" description="Ig-like" evidence="4">
    <location>
        <begin position="1682"/>
        <end position="1753"/>
    </location>
</feature>
<feature type="domain" description="Ig-like" evidence="4">
    <location>
        <begin position="3375"/>
        <end position="3457"/>
    </location>
</feature>
<sequence length="4116" mass="443681">MRNGEISTQLMRVFKLVFIGLLFILPFRGMAQYDYEHYVPPFYNGSSNNQDIGTHTAVLSTNSSDYVNVQIYKGYDDLLNGSEPIKIKRGEPYEYVFKTPKGNSSGRVTSYPKDYDFPLTVVGALELNKPLDDQGLRFISTDAPFFVNIRHRSAVQGGSLTAKGTYAYGTEFRSGHVYTDAYKSAERRSHFISVMATEDTEVTFSEIKTPYLSEYDDVNGLYLKPHNGVPIVVNLTKGQSYIIGIDHNATVLGAGLPSFKDLGKDGWNSMNGTSITSTNPIVVNTGSWTSGPDDGQDMGFDQIVPVDQIRDQYIVMKGKGDVTTERPIVVATEDNTEVWVNGNQVNSGALLNAGDFLALDQFFDGAGVDNLFIDTKDKNVYVYQTLSGDTRVHGPTVGMNFIPPLTSLGVKEVTIPKADYLALEVVEQGIVTILAQKDANIKYDQTSLGVTTSYELSSADAVSVPGNTKWVSYTVTNLKGDYRFYSNKAINVAWVIRDGYVGAAGYYSGFTKAISKIIPDLNIHMDTELGVLCESYDDENIIVSIVGDPLPDFYEWYGADFTGEPNFPNGPLNVRIPDRDTSYNVIGYYMDESLNILYNGDFEESDMPEGFNSDYEFTDGNLTDQGTYAISTRTKDENTALELFAAIEDTDKTYVNRMLLAYSKDQGDVIYQVDEFPVEENLNYMFKLHGRLAIKDDADFFNQSLKVTINDETIIENFTINDISKWQFDLGLWRAGDSRKATIKIINNNLSSKDAIFALDSITFAQAVQDTAVFYAKVVPNFSYGSDGDVNFCEGVKDSLDVSNDEDTSWYDYSWYKKRVGELNVDGDPIYDELTDDELTFTGTKKPALVFVNPQEENEGDYRCVISFKLAYQDCASDNIVSVDFNVSVDKVATVIIDPKTITSFCSGSSTILNALVTGDAGTVKWYVGTDPYPVSVANPYTFNLPTGTYTVRCEVENGCGVSSDEVVIKVLSTPVLTSLTANDNLCVGQDIILTALATGDGVLTYDWKRGSETLTETGSVLNYPASILDRDVTFKVKVTSVYTVAEKTYTCANSLGMAVFDLDIYPLVEFDQPLVDATVCEGDNHSFSVVMKYPGDFYNYRWGKDGVDLLNNLSSQNLSNVSPAVDAGNYRVDVTNICNTAFSTANLIVTPEIKVNGFTIDKTGPFCTATDVTATFDVVDNGAVYIYQVTDGNGATNTITNPYTFTVDAANEGNWEFSVSGSCGTSISYLRTLNLYEDFGTLTVADVGACIGETITFEATVLDIPAASELHYAWTDNLGNPIGDDSDKLEVSNIQDDNLGTYAVVVTDQCTVSNSNSKTASGELTKEAVTSVESETTTVCVGEPFSTTITYLGSPEKIEWRFNDRINGTIVNTTETFSIPNVSLADAGIYYCTVTLGCGDAVIRRELKVNAHISLVDDITETIPVCVGEEVRLDVDVIGNPTDYTIKWTDGGGTVLGNGPSILLNSHSSPLTYTYKASVDGLCEDLSKTFKVDVHAKPTLSSLDNSIIECSGPISLDVVESGEHNGIVWWKDGSVITDGNADPTDFVLNPATSPSDDGAYIAKVESDYCGDAQVTINLDVRNTIVVTAQSPNPTVVCENEATNLFVTATGDDIKYNWYKSADLTKTTISDKSNLDLGNITLAKAGEYKCDLSNDLGCGDQTITVDVQVQEHAMVTNPENVVMCETDANPVFAVVGTGEAPVTYQWYDKDDNAIAGGTSNSLTVTSPVNGQSYYCVVSGSSCDDATSNKASLTILKNVTVTTDPLNRTISDGANVSFSVKASGEPAYTYKWYENSGSGWNLLSNGGQYSGVNLPTLQITGADKATFDGNQYQCEVISSGAVCASSATSNPATLTVTAVTKIAVQAVSTTVCFTDNATLSVEGASTGLTYTWYYKKGAGAYETAIGKDGMTVSLVGKISTITVPANDLDINNWKFQCVVSDGVSADQESNEVVVTVLKDITVTTVDQTYTPCVGQAFTMSVSATGDAIKYKWYKVGAESTILSTSASYNLGTISSAKEGTYKCEVYNNEHCTDQIRSFVVDVKELPTVTNPADVTMCANDVDPTFTVTGTAEGIVNYEWYDKDDILVVGATGNVLTVTSPVNGQSYYAVVSGDYCSTAKSNSASLTVLSEVSTTNPVSVTVADGGNASFKVTASGEPTYSYQWQEDSGSGFTDLSDGGEYSGTASLKLKITGALMVNGFDGNIYRCIIMSSSCSGVAVSLGATLTLNNIIKIKDQPIDQKVCETDPASFSVEGTAAVTSFVWRYNDGSGYVDADGALSMTVSTIGQISTLLIPNTATMNNWHFKCVLGVGGSYDDTYEAQLEVYEAINVTTAVNNSISKCEGESLVLSVATSAGSNIQYKWYESTSPGIVLSTSSSYDLGNVSLANEKTYKCDVYNDLGCGDVTISYTIDVQEDATVTNPTNQDVCASETNIEFEVTGTAEGTVNYEWFDKDDVLVGDAAKLIVTVPVHGQSYYCVVSGDACNDATSEIATLIVYEVVSIVDQPLDVTIPDGGNAIFTVKVAGEPDYTYQWQVLNGATWDDLSDIGNYTGTTSATLTITGADQLTYNGKQYRCEVTNLCNTIESAAATLTITSVAKISGQPDNMEACLGGAVDFEIIGSTTDLTYDWKYSTDGVVYTTVTIVPEIIVTTDANGSKLGIATTTLAMNDWTFRCIVSDGVSADETSGIASLNVVEPVGFDPIADENLCFGIEKQISLVNLSGTEPITFSWMNGTAEVSTTSTVSIGSGDNGNYQVTAGNGGVCPDKTDDFDVLHYSALSLDAWSNTDQVCIGQTEVLTVNVASKDALLPAETYQWYKDGSPVVTTSGLTLLATDKNQTGQYKVEVSDGCSTETVFGYVSVFESIAATNTWDAAKTICLGAELKLETKVTGDVTSYVWTKDGVGFTANSTYLKSAVVAGDAGEYVCTVSGNCGDDITYTIDVTVLEAPVITAGIDAIAEVCEGDPLVLGPIVVTGDHEDPVWTLNDNITQVTTTVNSLDLEAAEISEAGNYLVTVSNICGSDASLGNQIINPILTLAPIESQTVCAGNDVVFRANATGTSLNYQWIFDGVDQLVNSSELVLDASVVLPFDLNTSITYDVVCNITSTTGCGEYSQSTTLTVKPNTVLHATLKNVVKYVGESYTMKVEVSGVDLVFEWTHEPLVGSKVKLGETGPSITLTDIAMTDAGYYTCKIVGACGQRLASGKLIVKEPVTINSGLNALEEKCVGDPLSLSISASGQITSKQWSKDDVDIPGETNLNLFIAAVDLNDAGVYKCTIIGEGVSGGLVETTTVRVYSQTVLNASLSDITLCEGVSLDWTPDIDGTSTMKFEWTMGGVNIFDQKTLHYDALALSHEGNYEVQVTSMCGDVTTNANLEVTQLPVFVSATTGVDVCENESLVEFSVEYTGEKLKYQWRKDGVDLPGRTTQTLSVTNIQLSDDGDYDCRVYSTCGEEFSPVATLNVTAQLQVLSDMVDREVCAGEDVLFTADVVGNNVNYQWEFDGVDIVDVPGVISGANTSSLSIVSSQVAHSGYYTCIMSDDCTDYRSTKPTELVVHDLPNTAIYGRMLLCAKEDRVTYVLNQVNADVYSWNVDGGIFAGPEEGIKTRVTWEEISPGSLTVTIMDLVTGCTSKIDSAVVLNGLPVVNLTNLGSKGVCEKEFEITGGFPEGGIYWVNGISQTVFNPSDRGAGTYAVHYSYTDENGCSNVTPITNLDVDVLPVVDITDDTSVGSCNPTPLTAKTDEGNIQWFKIQDNNRVLPDNLDNPNSMNPIFTPGKSQVLLAMVKDEHGCEGIDLLNLSVAPLPIVTTINDTTVGQCNQLVLQTDIVGDQDVINWTNPDHLDHSDVRSPKIIDAPEGTHTYAISVTDLYGCDASGEVTVTILADPTLDEDKFGCEGVQYEVDITGMQNPVWNDKDTSPIRTIGTPGKYLLEVSNEYGCGDEQLFVINPIPNLGLKDTLVFEGQTVTFALNLPSEYEAYLFEWQDGSIGRRFEVSETGTYKLKVEDNLGCVAIDSAYVEVKPVGIESANAFLPLSDDGINDMFYLGDGNLGMGANADERFSIIEDFEMYVYDRWGELLFKTKEQGYNGGWNGQYKGKLCPTGAYVWIVFINGELTNKGTFMLVR</sequence>
<proteinExistence type="predicted"/>
<dbReference type="OrthoDB" id="1108781at2"/>
<evidence type="ECO:0000256" key="3">
    <source>
        <dbReference type="ARBA" id="ARBA00023319"/>
    </source>
</evidence>
<dbReference type="Proteomes" id="UP000218267">
    <property type="component" value="Chromosome"/>
</dbReference>
<feature type="domain" description="Ig-like" evidence="4">
    <location>
        <begin position="3118"/>
        <end position="3188"/>
    </location>
</feature>
<keyword evidence="6" id="KW-1185">Reference proteome</keyword>
<feature type="domain" description="Ig-like" evidence="4">
    <location>
        <begin position="1756"/>
        <end position="1854"/>
    </location>
</feature>
<gene>
    <name evidence="5" type="ORF">ALGA_2437</name>
</gene>
<dbReference type="Pfam" id="PF13585">
    <property type="entry name" value="CHU_C"/>
    <property type="match status" value="1"/>
</dbReference>
<dbReference type="InterPro" id="IPR051170">
    <property type="entry name" value="Neural/epithelial_adhesion"/>
</dbReference>
<feature type="domain" description="Ig-like" evidence="4">
    <location>
        <begin position="1973"/>
        <end position="2038"/>
    </location>
</feature>
<feature type="domain" description="Ig-like" evidence="4">
    <location>
        <begin position="3206"/>
        <end position="3288"/>
    </location>
</feature>
<dbReference type="PROSITE" id="PS50835">
    <property type="entry name" value="IG_LIKE"/>
    <property type="match status" value="13"/>
</dbReference>
<feature type="domain" description="Ig-like" evidence="4">
    <location>
        <begin position="3458"/>
        <end position="3547"/>
    </location>
</feature>
<keyword evidence="3" id="KW-0393">Immunoglobulin domain</keyword>
<feature type="domain" description="Ig-like" evidence="4">
    <location>
        <begin position="2495"/>
        <end position="2589"/>
    </location>
</feature>
<evidence type="ECO:0000256" key="1">
    <source>
        <dbReference type="ARBA" id="ARBA00022737"/>
    </source>
</evidence>
<evidence type="ECO:0000313" key="6">
    <source>
        <dbReference type="Proteomes" id="UP000218267"/>
    </source>
</evidence>
<name>A0A1Y1CK50_9BACT</name>
<evidence type="ECO:0000256" key="2">
    <source>
        <dbReference type="ARBA" id="ARBA00023157"/>
    </source>
</evidence>
<feature type="domain" description="Ig-like" evidence="4">
    <location>
        <begin position="1309"/>
        <end position="1411"/>
    </location>
</feature>
<feature type="domain" description="Ig-like" evidence="4">
    <location>
        <begin position="1573"/>
        <end position="1670"/>
    </location>
</feature>
<evidence type="ECO:0000313" key="5">
    <source>
        <dbReference type="EMBL" id="BAX80759.1"/>
    </source>
</evidence>
<organism evidence="5 6">
    <name type="scientific">Labilibaculum antarcticum</name>
    <dbReference type="NCBI Taxonomy" id="1717717"/>
    <lineage>
        <taxon>Bacteria</taxon>
        <taxon>Pseudomonadati</taxon>
        <taxon>Bacteroidota</taxon>
        <taxon>Bacteroidia</taxon>
        <taxon>Marinilabiliales</taxon>
        <taxon>Marinifilaceae</taxon>
        <taxon>Labilibaculum</taxon>
    </lineage>
</organism>
<dbReference type="RefSeq" id="WP_096429601.1">
    <property type="nucleotide sequence ID" value="NZ_AP018042.1"/>
</dbReference>
<dbReference type="KEGG" id="mbas:ALGA_2437"/>
<dbReference type="EMBL" id="AP018042">
    <property type="protein sequence ID" value="BAX80759.1"/>
    <property type="molecule type" value="Genomic_DNA"/>
</dbReference>
<feature type="domain" description="Ig-like" evidence="4">
    <location>
        <begin position="2339"/>
        <end position="2409"/>
    </location>
</feature>
<reference evidence="5 6" key="1">
    <citation type="journal article" date="2018" name="Mar. Genomics">
        <title>Complete genome sequence of Marinifilaceae bacterium strain SPP2, isolated from the Antarctic marine sediment.</title>
        <authorList>
            <person name="Watanabe M."/>
            <person name="Kojima H."/>
            <person name="Fukui M."/>
        </authorList>
    </citation>
    <scope>NUCLEOTIDE SEQUENCE [LARGE SCALE GENOMIC DNA]</scope>
    <source>
        <strain evidence="5 6">SPP2</strain>
    </source>
</reference>
<dbReference type="CDD" id="cd00096">
    <property type="entry name" value="Ig"/>
    <property type="match status" value="1"/>
</dbReference>
<keyword evidence="2" id="KW-1015">Disulfide bond</keyword>
<accession>A0A1Y1CK50</accession>
<dbReference type="PANTHER" id="PTHR12231">
    <property type="entry name" value="CTX-RELATED TYPE I TRANSMEMBRANE PROTEIN"/>
    <property type="match status" value="1"/>
</dbReference>
<dbReference type="InterPro" id="IPR036179">
    <property type="entry name" value="Ig-like_dom_sf"/>
</dbReference>
<dbReference type="SMART" id="SM00409">
    <property type="entry name" value="IG"/>
    <property type="match status" value="19"/>
</dbReference>
<dbReference type="InterPro" id="IPR013783">
    <property type="entry name" value="Ig-like_fold"/>
</dbReference>
<dbReference type="PANTHER" id="PTHR12231:SF253">
    <property type="entry name" value="DPR-INTERACTING PROTEIN ETA, ISOFORM B-RELATED"/>
    <property type="match status" value="1"/>
</dbReference>
<reference evidence="6" key="2">
    <citation type="journal article" date="2020" name="Antonie Van Leeuwenhoek">
        <title>Labilibaculum antarcticum sp. nov., a novel facultative anaerobic, psychrotorelant bacterium isolated from marine sediment of Antarctica.</title>
        <authorList>
            <person name="Watanabe M."/>
            <person name="Kojima H."/>
            <person name="Fukui M."/>
        </authorList>
    </citation>
    <scope>NUCLEOTIDE SEQUENCE [LARGE SCALE GENOMIC DNA]</scope>
    <source>
        <strain evidence="6">SPP2</strain>
    </source>
</reference>
<feature type="domain" description="Ig-like" evidence="4">
    <location>
        <begin position="2876"/>
        <end position="2939"/>
    </location>
</feature>